<sequence>MNEYTLSQQYALVGLDGQDSIHTTTAKSAVCRGIAAAKLLERLILSDHLDLEAVKEELEAGFKEIRGIGRKEAHGLETEMAEVLKARGVLDEIPDILACDINYSSMNMDLRTYRSDGTKYQRIVEGVRAEILEDGAVTLECACLVWLFRESGCIHDIFSVQEQERLSVRMIELAEQDPVVRVVWNSDIYRWTEKLSQQLLGAKKNFFKNPYMEGVNLLFPFLDRRQAVFIDFVVLGTNVAGRRLAMMTYLSEKGHYVEEAKNGSETLLKVDNYYYRVFPMTRVYYKIPVQGANLVPVYR</sequence>
<dbReference type="RefSeq" id="WP_055660950.1">
    <property type="nucleotide sequence ID" value="NZ_CABIXC010000038.1"/>
</dbReference>
<name>A0A174NP44_9FIRM</name>
<dbReference type="EMBL" id="CYZE01000038">
    <property type="protein sequence ID" value="CUP49031.1"/>
    <property type="molecule type" value="Genomic_DNA"/>
</dbReference>
<organism evidence="1 2">
    <name type="scientific">Hungatella hathewayi</name>
    <dbReference type="NCBI Taxonomy" id="154046"/>
    <lineage>
        <taxon>Bacteria</taxon>
        <taxon>Bacillati</taxon>
        <taxon>Bacillota</taxon>
        <taxon>Clostridia</taxon>
        <taxon>Lachnospirales</taxon>
        <taxon>Lachnospiraceae</taxon>
        <taxon>Hungatella</taxon>
    </lineage>
</organism>
<gene>
    <name evidence="1" type="ORF">ERS852407_06090</name>
</gene>
<dbReference type="Proteomes" id="UP000095651">
    <property type="component" value="Unassembled WGS sequence"/>
</dbReference>
<reference evidence="1 2" key="1">
    <citation type="submission" date="2015-09" db="EMBL/GenBank/DDBJ databases">
        <authorList>
            <consortium name="Pathogen Informatics"/>
        </authorList>
    </citation>
    <scope>NUCLEOTIDE SEQUENCE [LARGE SCALE GENOMIC DNA]</scope>
    <source>
        <strain evidence="1 2">2789STDY5608850</strain>
    </source>
</reference>
<protein>
    <submittedName>
        <fullName evidence="1">Uncharacterized protein</fullName>
    </submittedName>
</protein>
<proteinExistence type="predicted"/>
<accession>A0A174NP44</accession>
<evidence type="ECO:0000313" key="1">
    <source>
        <dbReference type="EMBL" id="CUP49031.1"/>
    </source>
</evidence>
<dbReference type="AlphaFoldDB" id="A0A174NP44"/>
<evidence type="ECO:0000313" key="2">
    <source>
        <dbReference type="Proteomes" id="UP000095651"/>
    </source>
</evidence>